<reference evidence="3" key="1">
    <citation type="journal article" date="2023" name="Insect Mol. Biol.">
        <title>Genome sequencing provides insights into the evolution of gene families encoding plant cell wall-degrading enzymes in longhorned beetles.</title>
        <authorList>
            <person name="Shin N.R."/>
            <person name="Okamura Y."/>
            <person name="Kirsch R."/>
            <person name="Pauchet Y."/>
        </authorList>
    </citation>
    <scope>NUCLEOTIDE SEQUENCE</scope>
    <source>
        <strain evidence="3">AMC_N1</strain>
    </source>
</reference>
<keyword evidence="2" id="KW-0472">Membrane</keyword>
<feature type="compositionally biased region" description="Polar residues" evidence="1">
    <location>
        <begin position="127"/>
        <end position="138"/>
    </location>
</feature>
<gene>
    <name evidence="3" type="ORF">NQ318_012615</name>
</gene>
<evidence type="ECO:0000313" key="3">
    <source>
        <dbReference type="EMBL" id="KAJ8951764.1"/>
    </source>
</evidence>
<keyword evidence="4" id="KW-1185">Reference proteome</keyword>
<accession>A0AAV8YKF0</accession>
<evidence type="ECO:0000256" key="1">
    <source>
        <dbReference type="SAM" id="MobiDB-lite"/>
    </source>
</evidence>
<feature type="region of interest" description="Disordered" evidence="1">
    <location>
        <begin position="316"/>
        <end position="381"/>
    </location>
</feature>
<feature type="compositionally biased region" description="Low complexity" evidence="1">
    <location>
        <begin position="1"/>
        <end position="14"/>
    </location>
</feature>
<name>A0AAV8YKF0_9CUCU</name>
<evidence type="ECO:0000313" key="4">
    <source>
        <dbReference type="Proteomes" id="UP001162162"/>
    </source>
</evidence>
<feature type="compositionally biased region" description="Acidic residues" evidence="1">
    <location>
        <begin position="318"/>
        <end position="335"/>
    </location>
</feature>
<feature type="compositionally biased region" description="Polar residues" evidence="1">
    <location>
        <begin position="369"/>
        <end position="378"/>
    </location>
</feature>
<proteinExistence type="predicted"/>
<sequence length="415" mass="44875">MDPEPNGSPGNNITIPPPPTVVTTTADPKEYYKTYDVMTGVRIAATLGSFFGLMVLLVLYKSKSKTEKAMEDPNFTAAAVAEVEEEERQLQLALEATACQQLNPRRSRRSLDTSSVTPPGWSRHSTRFSSVGGVQQSPGAADEAALPAAMLHRRGLTAGGGGIALRGRLLQQREFESDTNVHGKTTPLHLNVPRRSSNITCSSSGSSYLERRDSAVALGLPALPAHKCKSSRRQSSPLPEIYDFYYPIDIRVTQPTPGGSPCGSDRALYDRVVDPPNLKPKLAPLASISSCNSSLGTDYPDFEAQSFASDSVFRDDAENTDNEVDEFSTDSDVNSDEGACYGGRPRLSVSPDTNTTPTSDKPHCAMPGSSKSSSTLIESQEKELSQLSLIDRVRRLSASSGRLDEKHSWAQETLF</sequence>
<dbReference type="AlphaFoldDB" id="A0AAV8YKF0"/>
<feature type="region of interest" description="Disordered" evidence="1">
    <location>
        <begin position="103"/>
        <end position="141"/>
    </location>
</feature>
<comment type="caution">
    <text evidence="3">The sequence shown here is derived from an EMBL/GenBank/DDBJ whole genome shotgun (WGS) entry which is preliminary data.</text>
</comment>
<dbReference type="EMBL" id="JAPWTK010000079">
    <property type="protein sequence ID" value="KAJ8951764.1"/>
    <property type="molecule type" value="Genomic_DNA"/>
</dbReference>
<organism evidence="3 4">
    <name type="scientific">Aromia moschata</name>
    <dbReference type="NCBI Taxonomy" id="1265417"/>
    <lineage>
        <taxon>Eukaryota</taxon>
        <taxon>Metazoa</taxon>
        <taxon>Ecdysozoa</taxon>
        <taxon>Arthropoda</taxon>
        <taxon>Hexapoda</taxon>
        <taxon>Insecta</taxon>
        <taxon>Pterygota</taxon>
        <taxon>Neoptera</taxon>
        <taxon>Endopterygota</taxon>
        <taxon>Coleoptera</taxon>
        <taxon>Polyphaga</taxon>
        <taxon>Cucujiformia</taxon>
        <taxon>Chrysomeloidea</taxon>
        <taxon>Cerambycidae</taxon>
        <taxon>Cerambycinae</taxon>
        <taxon>Callichromatini</taxon>
        <taxon>Aromia</taxon>
    </lineage>
</organism>
<feature type="region of interest" description="Disordered" evidence="1">
    <location>
        <begin position="1"/>
        <end position="21"/>
    </location>
</feature>
<protein>
    <submittedName>
        <fullName evidence="3">Uncharacterized protein</fullName>
    </submittedName>
</protein>
<feature type="transmembrane region" description="Helical" evidence="2">
    <location>
        <begin position="41"/>
        <end position="60"/>
    </location>
</feature>
<feature type="compositionally biased region" description="Polar residues" evidence="1">
    <location>
        <begin position="350"/>
        <end position="359"/>
    </location>
</feature>
<keyword evidence="2" id="KW-0812">Transmembrane</keyword>
<keyword evidence="2" id="KW-1133">Transmembrane helix</keyword>
<evidence type="ECO:0000256" key="2">
    <source>
        <dbReference type="SAM" id="Phobius"/>
    </source>
</evidence>
<dbReference type="Proteomes" id="UP001162162">
    <property type="component" value="Unassembled WGS sequence"/>
</dbReference>